<organism evidence="2">
    <name type="scientific">uncultured Alphaproteobacteria bacterium</name>
    <dbReference type="NCBI Taxonomy" id="91750"/>
    <lineage>
        <taxon>Bacteria</taxon>
        <taxon>Pseudomonadati</taxon>
        <taxon>Pseudomonadota</taxon>
        <taxon>Alphaproteobacteria</taxon>
        <taxon>environmental samples</taxon>
    </lineage>
</organism>
<dbReference type="InterPro" id="IPR036736">
    <property type="entry name" value="ACP-like_sf"/>
</dbReference>
<dbReference type="Gene3D" id="1.10.1200.10">
    <property type="entry name" value="ACP-like"/>
    <property type="match status" value="1"/>
</dbReference>
<dbReference type="EMBL" id="MN990732">
    <property type="protein sequence ID" value="QIM10640.1"/>
    <property type="molecule type" value="Genomic_DNA"/>
</dbReference>
<accession>A0A6G8F2W2</accession>
<gene>
    <name evidence="2" type="ORF">PlAlph_5320</name>
</gene>
<dbReference type="SUPFAM" id="SSF47336">
    <property type="entry name" value="ACP-like"/>
    <property type="match status" value="1"/>
</dbReference>
<evidence type="ECO:0000313" key="2">
    <source>
        <dbReference type="EMBL" id="QIM10640.1"/>
    </source>
</evidence>
<evidence type="ECO:0000259" key="1">
    <source>
        <dbReference type="PROSITE" id="PS50075"/>
    </source>
</evidence>
<dbReference type="Pfam" id="PF00550">
    <property type="entry name" value="PP-binding"/>
    <property type="match status" value="1"/>
</dbReference>
<feature type="domain" description="Carrier" evidence="1">
    <location>
        <begin position="1"/>
        <end position="78"/>
    </location>
</feature>
<name>A0A6G8F2W2_9PROT</name>
<proteinExistence type="predicted"/>
<dbReference type="InterPro" id="IPR009081">
    <property type="entry name" value="PP-bd_ACP"/>
</dbReference>
<protein>
    <recommendedName>
        <fullName evidence="1">Carrier domain-containing protein</fullName>
    </recommendedName>
</protein>
<sequence length="81" mass="9408">MEKNLVKEVIELLRDKHSILIADEEDLLKEDLGMDSLERVEFAIRLEKKFGIVFSDEETEKFKEMTVSDVVKMIDSKLYGG</sequence>
<reference evidence="2" key="1">
    <citation type="journal article" date="2020" name="J. ISSAAS">
        <title>Lactobacilli and other gastrointestinal microbiota of Peromyscus leucopus, reservoir host for agents of Lyme disease and other zoonoses in North America.</title>
        <authorList>
            <person name="Milovic A."/>
            <person name="Bassam K."/>
            <person name="Shao H."/>
            <person name="Chatzistamou I."/>
            <person name="Tufts D.M."/>
            <person name="Diuk-Wasser M."/>
            <person name="Barbour A.G."/>
        </authorList>
    </citation>
    <scope>NUCLEOTIDE SEQUENCE</scope>
    <source>
        <strain evidence="2">LL90</strain>
    </source>
</reference>
<dbReference type="PROSITE" id="PS50075">
    <property type="entry name" value="CARRIER"/>
    <property type="match status" value="1"/>
</dbReference>
<dbReference type="AlphaFoldDB" id="A0A6G8F2W2"/>